<feature type="repeat" description="Lumazine-binding" evidence="8">
    <location>
        <begin position="1"/>
        <end position="101"/>
    </location>
</feature>
<feature type="region of interest" description="Disordered" evidence="10">
    <location>
        <begin position="681"/>
        <end position="708"/>
    </location>
</feature>
<dbReference type="PANTHER" id="PTHR21098:SF0">
    <property type="entry name" value="RIBOFLAVIN SYNTHASE"/>
    <property type="match status" value="1"/>
</dbReference>
<dbReference type="FunFam" id="2.40.30.20:FF:000004">
    <property type="entry name" value="Riboflavin synthase, alpha subunit"/>
    <property type="match status" value="1"/>
</dbReference>
<keyword evidence="9" id="KW-0175">Coiled coil</keyword>
<feature type="region of interest" description="Disordered" evidence="10">
    <location>
        <begin position="442"/>
        <end position="626"/>
    </location>
</feature>
<proteinExistence type="predicted"/>
<dbReference type="Proteomes" id="UP000307440">
    <property type="component" value="Unassembled WGS sequence"/>
</dbReference>
<feature type="region of interest" description="Disordered" evidence="10">
    <location>
        <begin position="274"/>
        <end position="355"/>
    </location>
</feature>
<dbReference type="FunFam" id="2.40.30.20:FF:000003">
    <property type="entry name" value="Riboflavin synthase, alpha subunit"/>
    <property type="match status" value="1"/>
</dbReference>
<evidence type="ECO:0000256" key="5">
    <source>
        <dbReference type="ARBA" id="ARBA00022619"/>
    </source>
</evidence>
<dbReference type="EMBL" id="ML210317">
    <property type="protein sequence ID" value="TFK19976.1"/>
    <property type="molecule type" value="Genomic_DNA"/>
</dbReference>
<dbReference type="InterPro" id="IPR017938">
    <property type="entry name" value="Riboflavin_synthase-like_b-brl"/>
</dbReference>
<feature type="domain" description="Lumazine-binding" evidence="11">
    <location>
        <begin position="1"/>
        <end position="101"/>
    </location>
</feature>
<feature type="compositionally biased region" description="Low complexity" evidence="10">
    <location>
        <begin position="543"/>
        <end position="570"/>
    </location>
</feature>
<evidence type="ECO:0000256" key="7">
    <source>
        <dbReference type="ARBA" id="ARBA00022737"/>
    </source>
</evidence>
<gene>
    <name evidence="12" type="ORF">FA15DRAFT_759695</name>
</gene>
<evidence type="ECO:0000256" key="2">
    <source>
        <dbReference type="ARBA" id="ARBA00004887"/>
    </source>
</evidence>
<feature type="repeat" description="Lumazine-binding" evidence="8">
    <location>
        <begin position="102"/>
        <end position="206"/>
    </location>
</feature>
<feature type="compositionally biased region" description="Polar residues" evidence="10">
    <location>
        <begin position="458"/>
        <end position="487"/>
    </location>
</feature>
<feature type="compositionally biased region" description="Low complexity" evidence="10">
    <location>
        <begin position="298"/>
        <end position="308"/>
    </location>
</feature>
<comment type="pathway">
    <text evidence="2">Cofactor biosynthesis; riboflavin biosynthesis; riboflavin from 2-hydroxy-3-oxobutyl phosphate and 5-amino-6-(D-ribitylamino)uracil: step 2/2.</text>
</comment>
<keyword evidence="5" id="KW-0686">Riboflavin biosynthesis</keyword>
<comment type="function">
    <text evidence="1">Catalyzes the dismutation of two molecules of 6,7-dimethyl-8-ribityllumazine, resulting in the formation of riboflavin and 5-amino-6-(D-ribitylamino)uracil.</text>
</comment>
<reference evidence="12 13" key="1">
    <citation type="journal article" date="2019" name="Nat. Ecol. Evol.">
        <title>Megaphylogeny resolves global patterns of mushroom evolution.</title>
        <authorList>
            <person name="Varga T."/>
            <person name="Krizsan K."/>
            <person name="Foldi C."/>
            <person name="Dima B."/>
            <person name="Sanchez-Garcia M."/>
            <person name="Sanchez-Ramirez S."/>
            <person name="Szollosi G.J."/>
            <person name="Szarkandi J.G."/>
            <person name="Papp V."/>
            <person name="Albert L."/>
            <person name="Andreopoulos W."/>
            <person name="Angelini C."/>
            <person name="Antonin V."/>
            <person name="Barry K.W."/>
            <person name="Bougher N.L."/>
            <person name="Buchanan P."/>
            <person name="Buyck B."/>
            <person name="Bense V."/>
            <person name="Catcheside P."/>
            <person name="Chovatia M."/>
            <person name="Cooper J."/>
            <person name="Damon W."/>
            <person name="Desjardin D."/>
            <person name="Finy P."/>
            <person name="Geml J."/>
            <person name="Haridas S."/>
            <person name="Hughes K."/>
            <person name="Justo A."/>
            <person name="Karasinski D."/>
            <person name="Kautmanova I."/>
            <person name="Kiss B."/>
            <person name="Kocsube S."/>
            <person name="Kotiranta H."/>
            <person name="LaButti K.M."/>
            <person name="Lechner B.E."/>
            <person name="Liimatainen K."/>
            <person name="Lipzen A."/>
            <person name="Lukacs Z."/>
            <person name="Mihaltcheva S."/>
            <person name="Morgado L.N."/>
            <person name="Niskanen T."/>
            <person name="Noordeloos M.E."/>
            <person name="Ohm R.A."/>
            <person name="Ortiz-Santana B."/>
            <person name="Ovrebo C."/>
            <person name="Racz N."/>
            <person name="Riley R."/>
            <person name="Savchenko A."/>
            <person name="Shiryaev A."/>
            <person name="Soop K."/>
            <person name="Spirin V."/>
            <person name="Szebenyi C."/>
            <person name="Tomsovsky M."/>
            <person name="Tulloss R.E."/>
            <person name="Uehling J."/>
            <person name="Grigoriev I.V."/>
            <person name="Vagvolgyi C."/>
            <person name="Papp T."/>
            <person name="Martin F.M."/>
            <person name="Miettinen O."/>
            <person name="Hibbett D.S."/>
            <person name="Nagy L.G."/>
        </authorList>
    </citation>
    <scope>NUCLEOTIDE SEQUENCE [LARGE SCALE GENOMIC DNA]</scope>
    <source>
        <strain evidence="12 13">CBS 121175</strain>
    </source>
</reference>
<organism evidence="12 13">
    <name type="scientific">Coprinopsis marcescibilis</name>
    <name type="common">Agaric fungus</name>
    <name type="synonym">Psathyrella marcescibilis</name>
    <dbReference type="NCBI Taxonomy" id="230819"/>
    <lineage>
        <taxon>Eukaryota</taxon>
        <taxon>Fungi</taxon>
        <taxon>Dikarya</taxon>
        <taxon>Basidiomycota</taxon>
        <taxon>Agaricomycotina</taxon>
        <taxon>Agaricomycetes</taxon>
        <taxon>Agaricomycetidae</taxon>
        <taxon>Agaricales</taxon>
        <taxon>Agaricineae</taxon>
        <taxon>Psathyrellaceae</taxon>
        <taxon>Coprinopsis</taxon>
    </lineage>
</organism>
<dbReference type="OrthoDB" id="10258924at2759"/>
<dbReference type="InterPro" id="IPR001783">
    <property type="entry name" value="Lumazine-bd"/>
</dbReference>
<dbReference type="SUPFAM" id="SSF63380">
    <property type="entry name" value="Riboflavin synthase domain-like"/>
    <property type="match status" value="2"/>
</dbReference>
<feature type="compositionally biased region" description="Polar residues" evidence="10">
    <location>
        <begin position="772"/>
        <end position="785"/>
    </location>
</feature>
<accession>A0A5C3KIH9</accession>
<evidence type="ECO:0000256" key="6">
    <source>
        <dbReference type="ARBA" id="ARBA00022679"/>
    </source>
</evidence>
<dbReference type="CDD" id="cd00402">
    <property type="entry name" value="Riboflavin_synthase_like"/>
    <property type="match status" value="1"/>
</dbReference>
<name>A0A5C3KIH9_COPMA</name>
<dbReference type="AlphaFoldDB" id="A0A5C3KIH9"/>
<evidence type="ECO:0000259" key="11">
    <source>
        <dbReference type="PROSITE" id="PS51177"/>
    </source>
</evidence>
<feature type="region of interest" description="Disordered" evidence="10">
    <location>
        <begin position="753"/>
        <end position="821"/>
    </location>
</feature>
<evidence type="ECO:0000313" key="12">
    <source>
        <dbReference type="EMBL" id="TFK19976.1"/>
    </source>
</evidence>
<dbReference type="NCBIfam" id="NF006767">
    <property type="entry name" value="PRK09289.1"/>
    <property type="match status" value="1"/>
</dbReference>
<protein>
    <recommendedName>
        <fullName evidence="4">Riboflavin synthase</fullName>
        <ecNumber evidence="3">2.5.1.9</ecNumber>
    </recommendedName>
</protein>
<evidence type="ECO:0000256" key="3">
    <source>
        <dbReference type="ARBA" id="ARBA00012827"/>
    </source>
</evidence>
<feature type="domain" description="Lumazine-binding" evidence="11">
    <location>
        <begin position="102"/>
        <end position="206"/>
    </location>
</feature>
<dbReference type="GO" id="GO:0004746">
    <property type="term" value="F:riboflavin synthase activity"/>
    <property type="evidence" value="ECO:0007669"/>
    <property type="project" value="UniProtKB-EC"/>
</dbReference>
<sequence length="821" mass="88699">MFTGLIEHLGTVSNILTEAGGCTLTIADSGAILDDCHIGDSIAVNGACLTVVEFDQKEHGGWFTVWLANETLDRTDLGELKVNDQVNLERAMGAHVRFGGHFVQAHVDGTANIVERIPDGDSLRITFQLPESTPDRPSLLPYIIPKGYITIDGTSLTITGVKDSERRFSVMLIKHTQEMITLSKKAVGAKVNIEVDMVGKYVRKSVVAALGGEDSDDGIRGLIEKVVEDVLAKRGQHKLRPTVNPNAYLLHHQGVINSLNAMNTTGKKITVKASTTFASSRPPSRTNSPRPPSPIKFSESSGSTTSTTFRPKAKVNTSATVRKAPSVVSSSTVSPRAGSPTKLVRAQNGNLSPTFQPRVATANVTIRRPQTPVSAPGTPEVRSRHIAISDVGTRGTGRARDGSVSQLHHAISFSSLEKERNAANNSSPPIRVRSKVTGINRAANETTSPSPQPVARLRSTSSSANLSQVQASSPPMQFYPITTSSPAANPHRYGQMRPTPAPSHLTYMAPAPNPTDTQSNRQRINGPARVDISSIPPTPVSPPASTLSYSSRSSVSQPSPSVSDNLSPSSLADQRRGSNATELFSPTVGHQKHGSLNGSDVDEDMSDHSTSPKNEERQVKANAKSQRKIADLEITNRSLLSINLSLEATKNKQAKEIRELRRKLRESRLVLPPTAFQIAKASWGPEELPQEDEDSDEDSELEEATQGDGDEIYKRVKLMIDGLITAGRDALEAKVEDFSEGVAKVLTAEEVQSWHRSNETGDQDIEEHSDLESVSQADTSFASTFNDDDDDVEFSDHEPSHVGGPLLLDKSPPPIRISDFR</sequence>
<keyword evidence="6" id="KW-0808">Transferase</keyword>
<evidence type="ECO:0000256" key="9">
    <source>
        <dbReference type="SAM" id="Coils"/>
    </source>
</evidence>
<evidence type="ECO:0000256" key="8">
    <source>
        <dbReference type="PROSITE-ProRule" id="PRU00524"/>
    </source>
</evidence>
<feature type="compositionally biased region" description="Low complexity" evidence="10">
    <location>
        <begin position="279"/>
        <end position="288"/>
    </location>
</feature>
<evidence type="ECO:0000256" key="4">
    <source>
        <dbReference type="ARBA" id="ARBA00013950"/>
    </source>
</evidence>
<dbReference type="NCBIfam" id="TIGR00187">
    <property type="entry name" value="ribE"/>
    <property type="match status" value="1"/>
</dbReference>
<keyword evidence="7" id="KW-0677">Repeat</keyword>
<keyword evidence="13" id="KW-1185">Reference proteome</keyword>
<dbReference type="InterPro" id="IPR023366">
    <property type="entry name" value="ATP_synth_asu-like_sf"/>
</dbReference>
<feature type="coiled-coil region" evidence="9">
    <location>
        <begin position="643"/>
        <end position="670"/>
    </location>
</feature>
<dbReference type="Pfam" id="PF00677">
    <property type="entry name" value="Lum_binding"/>
    <property type="match status" value="2"/>
</dbReference>
<dbReference type="STRING" id="230819.A0A5C3KIH9"/>
<evidence type="ECO:0000313" key="13">
    <source>
        <dbReference type="Proteomes" id="UP000307440"/>
    </source>
</evidence>
<evidence type="ECO:0000256" key="10">
    <source>
        <dbReference type="SAM" id="MobiDB-lite"/>
    </source>
</evidence>
<dbReference type="Gene3D" id="2.40.30.20">
    <property type="match status" value="2"/>
</dbReference>
<feature type="compositionally biased region" description="Polar residues" evidence="10">
    <location>
        <begin position="514"/>
        <end position="523"/>
    </location>
</feature>
<dbReference type="PROSITE" id="PS51177">
    <property type="entry name" value="LUMAZINE_BIND"/>
    <property type="match status" value="2"/>
</dbReference>
<evidence type="ECO:0000256" key="1">
    <source>
        <dbReference type="ARBA" id="ARBA00002803"/>
    </source>
</evidence>
<dbReference type="PANTHER" id="PTHR21098">
    <property type="entry name" value="RIBOFLAVIN SYNTHASE ALPHA CHAIN"/>
    <property type="match status" value="1"/>
</dbReference>
<dbReference type="EC" id="2.5.1.9" evidence="3"/>
<dbReference type="GO" id="GO:0009231">
    <property type="term" value="P:riboflavin biosynthetic process"/>
    <property type="evidence" value="ECO:0007669"/>
    <property type="project" value="UniProtKB-KW"/>
</dbReference>
<feature type="compositionally biased region" description="Acidic residues" evidence="10">
    <location>
        <begin position="688"/>
        <end position="708"/>
    </location>
</feature>
<dbReference type="InterPro" id="IPR026017">
    <property type="entry name" value="Lumazine-bd_dom"/>
</dbReference>